<name>A0AA88KJI9_NAELO</name>
<protein>
    <submittedName>
        <fullName evidence="2">Uncharacterized protein</fullName>
    </submittedName>
</protein>
<feature type="region of interest" description="Disordered" evidence="1">
    <location>
        <begin position="316"/>
        <end position="388"/>
    </location>
</feature>
<feature type="compositionally biased region" description="Polar residues" evidence="1">
    <location>
        <begin position="316"/>
        <end position="328"/>
    </location>
</feature>
<feature type="compositionally biased region" description="Polar residues" evidence="1">
    <location>
        <begin position="53"/>
        <end position="63"/>
    </location>
</feature>
<dbReference type="AlphaFoldDB" id="A0AA88KJI9"/>
<sequence length="477" mass="53417">MTLVKNPTRVTNVGSRTPAQASSSSSIPSSSSNEKPLRHVSSGTERERHLSKRSTTASTNSVKIKQEMVMKQENKTQKPIIKNSRARTSNLNNHHNTNPMKNPENRTGDTSVMRPLNAPISEAIQQKTIMMKQQQQQVLNTSTSSAPTLAATTSTSHSNSVVVLPTTTITPTQAPQQRLPLKQLLAQLACIGDQQLKQSLQCVLKEIDQYIEESAFSTIPHLVDHFNKMHISEDVNTIVKAFQYLKNLATHATNKIRMNPPNAYYDLMTCLRVAYHLNTLRCLDKIIESGRNNCIRRFFLLNTDLSLLFNETPNKQNLKTEGMNTGPTFSIPKPEPVNPNPSSTNSLIPSEIESLSPTQPQQPSMSHQPETTGHELKPTSNSNSNSEPIQLMNLPIKQETTIKRQRKFTSQVKTSLIVYWNQNPTESGTEFFRSETRMRNFLRHASLDDSYMQVLKQNAGSILIEYENARSGNNGVA</sequence>
<reference evidence="2 3" key="1">
    <citation type="journal article" date="2018" name="BMC Genomics">
        <title>The genome of Naegleria lovaniensis, the basis for a comparative approach to unravel pathogenicity factors of the human pathogenic amoeba N. fowleri.</title>
        <authorList>
            <person name="Liechti N."/>
            <person name="Schurch N."/>
            <person name="Bruggmann R."/>
            <person name="Wittwer M."/>
        </authorList>
    </citation>
    <scope>NUCLEOTIDE SEQUENCE [LARGE SCALE GENOMIC DNA]</scope>
    <source>
        <strain evidence="2 3">ATCC 30569</strain>
    </source>
</reference>
<feature type="compositionally biased region" description="Polar residues" evidence="1">
    <location>
        <begin position="8"/>
        <end position="21"/>
    </location>
</feature>
<dbReference type="Proteomes" id="UP000816034">
    <property type="component" value="Unassembled WGS sequence"/>
</dbReference>
<feature type="compositionally biased region" description="Basic and acidic residues" evidence="1">
    <location>
        <begin position="64"/>
        <end position="76"/>
    </location>
</feature>
<proteinExistence type="predicted"/>
<feature type="compositionally biased region" description="Polar residues" evidence="1">
    <location>
        <begin position="340"/>
        <end position="371"/>
    </location>
</feature>
<evidence type="ECO:0000313" key="3">
    <source>
        <dbReference type="Proteomes" id="UP000816034"/>
    </source>
</evidence>
<feature type="compositionally biased region" description="Polar residues" evidence="1">
    <location>
        <begin position="378"/>
        <end position="388"/>
    </location>
</feature>
<gene>
    <name evidence="2" type="ORF">C9374_005695</name>
</gene>
<dbReference type="EMBL" id="PYSW02000025">
    <property type="protein sequence ID" value="KAG2381903.1"/>
    <property type="molecule type" value="Genomic_DNA"/>
</dbReference>
<feature type="compositionally biased region" description="Polar residues" evidence="1">
    <location>
        <begin position="86"/>
        <end position="100"/>
    </location>
</feature>
<dbReference type="GeneID" id="68098150"/>
<organism evidence="2 3">
    <name type="scientific">Naegleria lovaniensis</name>
    <name type="common">Amoeba</name>
    <dbReference type="NCBI Taxonomy" id="51637"/>
    <lineage>
        <taxon>Eukaryota</taxon>
        <taxon>Discoba</taxon>
        <taxon>Heterolobosea</taxon>
        <taxon>Tetramitia</taxon>
        <taxon>Eutetramitia</taxon>
        <taxon>Vahlkampfiidae</taxon>
        <taxon>Naegleria</taxon>
    </lineage>
</organism>
<dbReference type="RefSeq" id="XP_044547582.1">
    <property type="nucleotide sequence ID" value="XM_044695473.1"/>
</dbReference>
<comment type="caution">
    <text evidence="2">The sequence shown here is derived from an EMBL/GenBank/DDBJ whole genome shotgun (WGS) entry which is preliminary data.</text>
</comment>
<evidence type="ECO:0000313" key="2">
    <source>
        <dbReference type="EMBL" id="KAG2381903.1"/>
    </source>
</evidence>
<accession>A0AA88KJI9</accession>
<keyword evidence="3" id="KW-1185">Reference proteome</keyword>
<feature type="compositionally biased region" description="Low complexity" evidence="1">
    <location>
        <begin position="22"/>
        <end position="32"/>
    </location>
</feature>
<evidence type="ECO:0000256" key="1">
    <source>
        <dbReference type="SAM" id="MobiDB-lite"/>
    </source>
</evidence>
<feature type="region of interest" description="Disordered" evidence="1">
    <location>
        <begin position="1"/>
        <end position="112"/>
    </location>
</feature>